<evidence type="ECO:0000313" key="2">
    <source>
        <dbReference type="Proteomes" id="UP000756921"/>
    </source>
</evidence>
<gene>
    <name evidence="1" type="ORF">PMIN01_01295</name>
</gene>
<proteinExistence type="predicted"/>
<accession>A0A9P6GTV2</accession>
<comment type="caution">
    <text evidence="1">The sequence shown here is derived from an EMBL/GenBank/DDBJ whole genome shotgun (WGS) entry which is preliminary data.</text>
</comment>
<evidence type="ECO:0000313" key="1">
    <source>
        <dbReference type="EMBL" id="KAF9741756.1"/>
    </source>
</evidence>
<dbReference type="AlphaFoldDB" id="A0A9P6GTV2"/>
<keyword evidence="2" id="KW-1185">Reference proteome</keyword>
<dbReference type="Proteomes" id="UP000756921">
    <property type="component" value="Unassembled WGS sequence"/>
</dbReference>
<organism evidence="1 2">
    <name type="scientific">Paraphaeosphaeria minitans</name>
    <dbReference type="NCBI Taxonomy" id="565426"/>
    <lineage>
        <taxon>Eukaryota</taxon>
        <taxon>Fungi</taxon>
        <taxon>Dikarya</taxon>
        <taxon>Ascomycota</taxon>
        <taxon>Pezizomycotina</taxon>
        <taxon>Dothideomycetes</taxon>
        <taxon>Pleosporomycetidae</taxon>
        <taxon>Pleosporales</taxon>
        <taxon>Massarineae</taxon>
        <taxon>Didymosphaeriaceae</taxon>
        <taxon>Paraphaeosphaeria</taxon>
    </lineage>
</organism>
<name>A0A9P6GTV2_9PLEO</name>
<protein>
    <submittedName>
        <fullName evidence="1">Uncharacterized protein</fullName>
    </submittedName>
</protein>
<dbReference type="EMBL" id="WJXW01000001">
    <property type="protein sequence ID" value="KAF9741756.1"/>
    <property type="molecule type" value="Genomic_DNA"/>
</dbReference>
<reference evidence="1" key="1">
    <citation type="journal article" date="2020" name="Mol. Plant Microbe Interact.">
        <title>Genome Sequence of the Biocontrol Agent Coniothyrium minitans strain Conio (IMI 134523).</title>
        <authorList>
            <person name="Patel D."/>
            <person name="Shittu T.A."/>
            <person name="Baroncelli R."/>
            <person name="Muthumeenakshi S."/>
            <person name="Osborne T.H."/>
            <person name="Janganan T.K."/>
            <person name="Sreenivasaprasad S."/>
        </authorList>
    </citation>
    <scope>NUCLEOTIDE SEQUENCE</scope>
    <source>
        <strain evidence="1">Conio</strain>
    </source>
</reference>
<sequence>MNLIHAAAAARMGGGRHVVFLLESYGANVVVLLLCCADDAMCTLTRSGTPAWTGLCLCLCRSPFAVYHSPFNIHRSPVWQLHLQLQLQRTAYVTGSLAQTPRPFVAAVAKPDWLAGKAGPLPLSLPFPCRCRAADLTAWVGWIYLQLRARDTAAAGVWG</sequence>